<name>A0A3N4J8H1_9PEZI</name>
<proteinExistence type="predicted"/>
<protein>
    <submittedName>
        <fullName evidence="1">Uncharacterized protein</fullName>
    </submittedName>
</protein>
<evidence type="ECO:0000313" key="1">
    <source>
        <dbReference type="EMBL" id="RPA94582.1"/>
    </source>
</evidence>
<gene>
    <name evidence="1" type="ORF">L873DRAFT_1814113</name>
</gene>
<dbReference type="AlphaFoldDB" id="A0A3N4J8H1"/>
<accession>A0A3N4J8H1</accession>
<dbReference type="EMBL" id="ML120435">
    <property type="protein sequence ID" value="RPA94582.1"/>
    <property type="molecule type" value="Genomic_DNA"/>
</dbReference>
<keyword evidence="2" id="KW-1185">Reference proteome</keyword>
<organism evidence="1 2">
    <name type="scientific">Choiromyces venosus 120613-1</name>
    <dbReference type="NCBI Taxonomy" id="1336337"/>
    <lineage>
        <taxon>Eukaryota</taxon>
        <taxon>Fungi</taxon>
        <taxon>Dikarya</taxon>
        <taxon>Ascomycota</taxon>
        <taxon>Pezizomycotina</taxon>
        <taxon>Pezizomycetes</taxon>
        <taxon>Pezizales</taxon>
        <taxon>Tuberaceae</taxon>
        <taxon>Choiromyces</taxon>
    </lineage>
</organism>
<evidence type="ECO:0000313" key="2">
    <source>
        <dbReference type="Proteomes" id="UP000276215"/>
    </source>
</evidence>
<dbReference type="Proteomes" id="UP000276215">
    <property type="component" value="Unassembled WGS sequence"/>
</dbReference>
<reference evidence="1 2" key="1">
    <citation type="journal article" date="2018" name="Nat. Ecol. Evol.">
        <title>Pezizomycetes genomes reveal the molecular basis of ectomycorrhizal truffle lifestyle.</title>
        <authorList>
            <person name="Murat C."/>
            <person name="Payen T."/>
            <person name="Noel B."/>
            <person name="Kuo A."/>
            <person name="Morin E."/>
            <person name="Chen J."/>
            <person name="Kohler A."/>
            <person name="Krizsan K."/>
            <person name="Balestrini R."/>
            <person name="Da Silva C."/>
            <person name="Montanini B."/>
            <person name="Hainaut M."/>
            <person name="Levati E."/>
            <person name="Barry K.W."/>
            <person name="Belfiori B."/>
            <person name="Cichocki N."/>
            <person name="Clum A."/>
            <person name="Dockter R.B."/>
            <person name="Fauchery L."/>
            <person name="Guy J."/>
            <person name="Iotti M."/>
            <person name="Le Tacon F."/>
            <person name="Lindquist E.A."/>
            <person name="Lipzen A."/>
            <person name="Malagnac F."/>
            <person name="Mello A."/>
            <person name="Molinier V."/>
            <person name="Miyauchi S."/>
            <person name="Poulain J."/>
            <person name="Riccioni C."/>
            <person name="Rubini A."/>
            <person name="Sitrit Y."/>
            <person name="Splivallo R."/>
            <person name="Traeger S."/>
            <person name="Wang M."/>
            <person name="Zifcakova L."/>
            <person name="Wipf D."/>
            <person name="Zambonelli A."/>
            <person name="Paolocci F."/>
            <person name="Nowrousian M."/>
            <person name="Ottonello S."/>
            <person name="Baldrian P."/>
            <person name="Spatafora J.W."/>
            <person name="Henrissat B."/>
            <person name="Nagy L.G."/>
            <person name="Aury J.M."/>
            <person name="Wincker P."/>
            <person name="Grigoriev I.V."/>
            <person name="Bonfante P."/>
            <person name="Martin F.M."/>
        </authorList>
    </citation>
    <scope>NUCLEOTIDE SEQUENCE [LARGE SCALE GENOMIC DNA]</scope>
    <source>
        <strain evidence="1 2">120613-1</strain>
    </source>
</reference>
<sequence>MRIGALGSEERSFGTTQYPRYPKKIYNMSTVLPELRGSEINTDTRMHLLLLSGTHLMYQIHPRWIISFRTLSVGSIIRRTGMLWH</sequence>